<keyword evidence="6" id="KW-1185">Reference proteome</keyword>
<dbReference type="GO" id="GO:0019380">
    <property type="term" value="P:3-phenylpropionate catabolic process"/>
    <property type="evidence" value="ECO:0007669"/>
    <property type="project" value="TreeGrafter"/>
</dbReference>
<evidence type="ECO:0000313" key="6">
    <source>
        <dbReference type="Proteomes" id="UP000577697"/>
    </source>
</evidence>
<dbReference type="InterPro" id="IPR032710">
    <property type="entry name" value="NTF2-like_dom_sf"/>
</dbReference>
<dbReference type="Gene3D" id="3.10.450.50">
    <property type="match status" value="1"/>
</dbReference>
<name>A0AAC9AQ85_AMIAI</name>
<dbReference type="NCBIfam" id="NF007479">
    <property type="entry name" value="PRK10069.1"/>
    <property type="match status" value="1"/>
</dbReference>
<evidence type="ECO:0000313" key="4">
    <source>
        <dbReference type="EMBL" id="MBB3710112.1"/>
    </source>
</evidence>
<dbReference type="AlphaFoldDB" id="A0AAC9AQ85"/>
<dbReference type="InterPro" id="IPR000391">
    <property type="entry name" value="Rng_hydr_dOase-bsu"/>
</dbReference>
<dbReference type="RefSeq" id="WP_157096986.1">
    <property type="nucleotide sequence ID" value="NZ_CP015005.1"/>
</dbReference>
<dbReference type="Pfam" id="PF00866">
    <property type="entry name" value="Ring_hydroxyl_B"/>
    <property type="match status" value="1"/>
</dbReference>
<organism evidence="3 5">
    <name type="scientific">Aminobacter aminovorans</name>
    <name type="common">Chelatobacter heintzii</name>
    <dbReference type="NCBI Taxonomy" id="83263"/>
    <lineage>
        <taxon>Bacteria</taxon>
        <taxon>Pseudomonadati</taxon>
        <taxon>Pseudomonadota</taxon>
        <taxon>Alphaproteobacteria</taxon>
        <taxon>Hyphomicrobiales</taxon>
        <taxon>Phyllobacteriaceae</taxon>
        <taxon>Aminobacter</taxon>
    </lineage>
</organism>
<evidence type="ECO:0000313" key="3">
    <source>
        <dbReference type="EMBL" id="AMS40108.1"/>
    </source>
</evidence>
<dbReference type="EMBL" id="CP015005">
    <property type="protein sequence ID" value="AMS40108.1"/>
    <property type="molecule type" value="Genomic_DNA"/>
</dbReference>
<dbReference type="CDD" id="cd00667">
    <property type="entry name" value="ring_hydroxylating_dioxygenases_beta"/>
    <property type="match status" value="1"/>
</dbReference>
<reference evidence="4 6" key="2">
    <citation type="submission" date="2020-08" db="EMBL/GenBank/DDBJ databases">
        <title>Genomic Encyclopedia of Type Strains, Phase IV (KMG-IV): sequencing the most valuable type-strain genomes for metagenomic binning, comparative biology and taxonomic classification.</title>
        <authorList>
            <person name="Goeker M."/>
        </authorList>
    </citation>
    <scope>NUCLEOTIDE SEQUENCE [LARGE SCALE GENOMIC DNA]</scope>
    <source>
        <strain evidence="4 6">DSM 10368</strain>
    </source>
</reference>
<dbReference type="PANTHER" id="PTHR41534">
    <property type="entry name" value="BLR3401 PROTEIN"/>
    <property type="match status" value="1"/>
</dbReference>
<accession>A0AAC9AQ85</accession>
<comment type="similarity">
    <text evidence="1">Belongs to the bacterial ring-hydroxylating dioxygenase beta subunit family.</text>
</comment>
<reference evidence="3 5" key="1">
    <citation type="submission" date="2016-03" db="EMBL/GenBank/DDBJ databases">
        <title>Complete genome of Aminobacter aminovorans KCTC 2477.</title>
        <authorList>
            <person name="Kim K.M."/>
        </authorList>
    </citation>
    <scope>NUCLEOTIDE SEQUENCE [LARGE SCALE GENOMIC DNA]</scope>
    <source>
        <strain evidence="3 5">KCTC 2477</strain>
    </source>
</reference>
<evidence type="ECO:0000256" key="2">
    <source>
        <dbReference type="ARBA" id="ARBA00023002"/>
    </source>
</evidence>
<gene>
    <name evidence="3" type="ORF">AA2016_1172</name>
    <name evidence="4" type="ORF">FHS67_006472</name>
</gene>
<dbReference type="Proteomes" id="UP000075755">
    <property type="component" value="Chromosome"/>
</dbReference>
<dbReference type="GO" id="GO:0051213">
    <property type="term" value="F:dioxygenase activity"/>
    <property type="evidence" value="ECO:0007669"/>
    <property type="project" value="UniProtKB-KW"/>
</dbReference>
<proteinExistence type="inferred from homology"/>
<dbReference type="SUPFAM" id="SSF54427">
    <property type="entry name" value="NTF2-like"/>
    <property type="match status" value="1"/>
</dbReference>
<evidence type="ECO:0000256" key="1">
    <source>
        <dbReference type="ARBA" id="ARBA00009570"/>
    </source>
</evidence>
<dbReference type="EMBL" id="JACICB010000043">
    <property type="protein sequence ID" value="MBB3710112.1"/>
    <property type="molecule type" value="Genomic_DNA"/>
</dbReference>
<sequence>MKRENAVALRSEITDFMSLEAELVDTRRFEEWLGLFSEDLHYRMPMARNLAHQGIRAGVEYLSEPLDVSWFDEGKETLKTRVAQIRTGVHWAEEPLSRTAHLVTNIRIVDIDGLPDDPTEIQVNSKFLVYRNRNADEEDTLIGRREDHLRRVGGSWQIFRRTVYICQTVLLARNLSFLV</sequence>
<dbReference type="Proteomes" id="UP000577697">
    <property type="component" value="Unassembled WGS sequence"/>
</dbReference>
<dbReference type="PANTHER" id="PTHR41534:SF2">
    <property type="entry name" value="3-PHENYLPROPIONATE_CINNAMIC ACID DIOXYGENASE SUBUNIT BETA"/>
    <property type="match status" value="1"/>
</dbReference>
<keyword evidence="2" id="KW-0560">Oxidoreductase</keyword>
<dbReference type="KEGG" id="aak:AA2016_1172"/>
<keyword evidence="3" id="KW-0223">Dioxygenase</keyword>
<protein>
    <submittedName>
        <fullName evidence="4">3-phenylpropionate/cinnamic acid dioxygenase small subunit</fullName>
    </submittedName>
    <submittedName>
        <fullName evidence="3">Small subunit of phenylpropionate dioxygenase</fullName>
    </submittedName>
</protein>
<evidence type="ECO:0000313" key="5">
    <source>
        <dbReference type="Proteomes" id="UP000075755"/>
    </source>
</evidence>